<keyword evidence="1" id="KW-0436">Ligase</keyword>
<protein>
    <submittedName>
        <fullName evidence="1">Leucyl tRNA synthetase</fullName>
    </submittedName>
</protein>
<name>R0MFX0_NOSB1</name>
<dbReference type="Proteomes" id="UP000016927">
    <property type="component" value="Unassembled WGS sequence"/>
</dbReference>
<accession>R0MFX0</accession>
<sequence length="71" mass="8403">MKKGNLFVMDYLYNPQNYLIPFNEFEVLENFKFFISENTGLNVTIVNKLKASDDEQINSQAEPLNPKFKFY</sequence>
<dbReference type="GO" id="GO:0004812">
    <property type="term" value="F:aminoacyl-tRNA ligase activity"/>
    <property type="evidence" value="ECO:0007669"/>
    <property type="project" value="UniProtKB-KW"/>
</dbReference>
<reference evidence="1 2" key="1">
    <citation type="journal article" date="2013" name="BMC Genomics">
        <title>Comparative genomics of parasitic silkworm microsporidia reveal an association between genome expansion and host adaptation.</title>
        <authorList>
            <person name="Pan G."/>
            <person name="Xu J."/>
            <person name="Li T."/>
            <person name="Xia Q."/>
            <person name="Liu S.L."/>
            <person name="Zhang G."/>
            <person name="Li S."/>
            <person name="Li C."/>
            <person name="Liu H."/>
            <person name="Yang L."/>
            <person name="Liu T."/>
            <person name="Zhang X."/>
            <person name="Wu Z."/>
            <person name="Fan W."/>
            <person name="Dang X."/>
            <person name="Xiang H."/>
            <person name="Tao M."/>
            <person name="Li Y."/>
            <person name="Hu J."/>
            <person name="Li Z."/>
            <person name="Lin L."/>
            <person name="Luo J."/>
            <person name="Geng L."/>
            <person name="Wang L."/>
            <person name="Long M."/>
            <person name="Wan Y."/>
            <person name="He N."/>
            <person name="Zhang Z."/>
            <person name="Lu C."/>
            <person name="Keeling P.J."/>
            <person name="Wang J."/>
            <person name="Xiang Z."/>
            <person name="Zhou Z."/>
        </authorList>
    </citation>
    <scope>NUCLEOTIDE SEQUENCE [LARGE SCALE GENOMIC DNA]</scope>
    <source>
        <strain evidence="2">CQ1 / CVCC 102059</strain>
    </source>
</reference>
<dbReference type="EMBL" id="KB909850">
    <property type="protein sequence ID" value="EOB11663.1"/>
    <property type="molecule type" value="Genomic_DNA"/>
</dbReference>
<dbReference type="VEuPathDB" id="MicrosporidiaDB:NBO_943g0001"/>
<dbReference type="HOGENOM" id="CLU_2740694_0_0_1"/>
<proteinExistence type="predicted"/>
<evidence type="ECO:0000313" key="2">
    <source>
        <dbReference type="Proteomes" id="UP000016927"/>
    </source>
</evidence>
<keyword evidence="2" id="KW-1185">Reference proteome</keyword>
<organism evidence="1 2">
    <name type="scientific">Nosema bombycis (strain CQ1 / CVCC 102059)</name>
    <name type="common">Microsporidian parasite</name>
    <name type="synonym">Pebrine of silkworm</name>
    <dbReference type="NCBI Taxonomy" id="578461"/>
    <lineage>
        <taxon>Eukaryota</taxon>
        <taxon>Fungi</taxon>
        <taxon>Fungi incertae sedis</taxon>
        <taxon>Microsporidia</taxon>
        <taxon>Nosematidae</taxon>
        <taxon>Nosema</taxon>
    </lineage>
</organism>
<keyword evidence="1" id="KW-0030">Aminoacyl-tRNA synthetase</keyword>
<dbReference type="AlphaFoldDB" id="R0MFX0"/>
<gene>
    <name evidence="1" type="ORF">NBO_943g0001</name>
</gene>
<evidence type="ECO:0000313" key="1">
    <source>
        <dbReference type="EMBL" id="EOB11663.1"/>
    </source>
</evidence>